<feature type="coiled-coil region" evidence="1">
    <location>
        <begin position="165"/>
        <end position="192"/>
    </location>
</feature>
<feature type="domain" description="DUF2059" evidence="2">
    <location>
        <begin position="108"/>
        <end position="161"/>
    </location>
</feature>
<sequence length="351" mass="40693">MIICLEHLFNKENLMLMKNLFPSRVIVCVITLLTLTFPVFAQTTNATDEYEETLKKMMKLSGASAATDDLYPKMLSVMKLNAPGKDDAYWNDFAKDWKEKIENRVIELCMPAYKKHLTLEDLKAIAAFYESPAGRKYKESSLAVMREAMPLLVQELQTEMFREVRSGMDKQMVEHEQAMKEYEQKKKRDRELCAQAYLLPKDSIAVVPGKVYENGMSTTPSLYSIERRKKDTKVTFVQPVYWDSQWLYYSPGFKIIDKESGDEYNVRGYDGGASMDRLLTVEGFNHKYIYISLLFPKLKKNVKEIDILELPHAKDKELLPSNDDGKAKSYFNIRVKDYQVSSGKKNKKVYF</sequence>
<proteinExistence type="predicted"/>
<evidence type="ECO:0000259" key="2">
    <source>
        <dbReference type="Pfam" id="PF09832"/>
    </source>
</evidence>
<dbReference type="InterPro" id="IPR018637">
    <property type="entry name" value="DUF2059"/>
</dbReference>
<dbReference type="EMBL" id="CZBL01000004">
    <property type="protein sequence ID" value="CUP97425.1"/>
    <property type="molecule type" value="Genomic_DNA"/>
</dbReference>
<evidence type="ECO:0000313" key="3">
    <source>
        <dbReference type="EMBL" id="CUP97425.1"/>
    </source>
</evidence>
<keyword evidence="1" id="KW-0175">Coiled coil</keyword>
<gene>
    <name evidence="3" type="ORF">ERS852558_01477</name>
</gene>
<accession>A0A174SPT9</accession>
<evidence type="ECO:0000313" key="4">
    <source>
        <dbReference type="Proteomes" id="UP000095725"/>
    </source>
</evidence>
<organism evidence="3 4">
    <name type="scientific">Bacteroides caccae</name>
    <dbReference type="NCBI Taxonomy" id="47678"/>
    <lineage>
        <taxon>Bacteria</taxon>
        <taxon>Pseudomonadati</taxon>
        <taxon>Bacteroidota</taxon>
        <taxon>Bacteroidia</taxon>
        <taxon>Bacteroidales</taxon>
        <taxon>Bacteroidaceae</taxon>
        <taxon>Bacteroides</taxon>
    </lineage>
</organism>
<name>A0A174SPT9_9BACE</name>
<protein>
    <submittedName>
        <fullName evidence="3">Uncharacterized protein conserved in bacteria (DUF2059)</fullName>
    </submittedName>
</protein>
<dbReference type="Proteomes" id="UP000095725">
    <property type="component" value="Unassembled WGS sequence"/>
</dbReference>
<dbReference type="AlphaFoldDB" id="A0A174SPT9"/>
<dbReference type="Pfam" id="PF09832">
    <property type="entry name" value="DUF2059"/>
    <property type="match status" value="1"/>
</dbReference>
<evidence type="ECO:0000256" key="1">
    <source>
        <dbReference type="SAM" id="Coils"/>
    </source>
</evidence>
<reference evidence="3 4" key="1">
    <citation type="submission" date="2015-09" db="EMBL/GenBank/DDBJ databases">
        <authorList>
            <consortium name="Pathogen Informatics"/>
        </authorList>
    </citation>
    <scope>NUCLEOTIDE SEQUENCE [LARGE SCALE GENOMIC DNA]</scope>
    <source>
        <strain evidence="3 4">2789STDY5834946</strain>
    </source>
</reference>